<feature type="domain" description="Ferric oxidoreductase" evidence="6">
    <location>
        <begin position="10"/>
        <end position="122"/>
    </location>
</feature>
<comment type="subcellular location">
    <subcellularLocation>
        <location evidence="1">Membrane</location>
        <topology evidence="1">Multi-pass membrane protein</topology>
    </subcellularLocation>
</comment>
<evidence type="ECO:0000256" key="1">
    <source>
        <dbReference type="ARBA" id="ARBA00004141"/>
    </source>
</evidence>
<dbReference type="Proteomes" id="UP001501237">
    <property type="component" value="Unassembled WGS sequence"/>
</dbReference>
<sequence length="183" mass="19440">MTLWYATRVFGIVSFVLLSAVMTLGLLGASRRTGYGAALLHRSLSLLSVVFVALHVVAAIGDGFVPLAWKDGFVPFLSGYRPLLTGLGTVAADLLLALVVTSLLRRRLGLHAWRAVHLLAPLCWPVALVHAVAIGTDTPTPWFLFPVSASFAAVLAAGALRLSGRGRAAAPVPVEPLKERLNR</sequence>
<evidence type="ECO:0000313" key="8">
    <source>
        <dbReference type="Proteomes" id="UP001501237"/>
    </source>
</evidence>
<organism evidence="7 8">
    <name type="scientific">Actinocorallia longicatena</name>
    <dbReference type="NCBI Taxonomy" id="111803"/>
    <lineage>
        <taxon>Bacteria</taxon>
        <taxon>Bacillati</taxon>
        <taxon>Actinomycetota</taxon>
        <taxon>Actinomycetes</taxon>
        <taxon>Streptosporangiales</taxon>
        <taxon>Thermomonosporaceae</taxon>
        <taxon>Actinocorallia</taxon>
    </lineage>
</organism>
<feature type="transmembrane region" description="Helical" evidence="5">
    <location>
        <begin position="6"/>
        <end position="27"/>
    </location>
</feature>
<keyword evidence="2 5" id="KW-0812">Transmembrane</keyword>
<evidence type="ECO:0000313" key="7">
    <source>
        <dbReference type="EMBL" id="GAA3209972.1"/>
    </source>
</evidence>
<dbReference type="EMBL" id="BAAAUV010000006">
    <property type="protein sequence ID" value="GAA3209972.1"/>
    <property type="molecule type" value="Genomic_DNA"/>
</dbReference>
<proteinExistence type="predicted"/>
<evidence type="ECO:0000256" key="3">
    <source>
        <dbReference type="ARBA" id="ARBA00022989"/>
    </source>
</evidence>
<feature type="transmembrane region" description="Helical" evidence="5">
    <location>
        <begin position="39"/>
        <end position="60"/>
    </location>
</feature>
<evidence type="ECO:0000256" key="2">
    <source>
        <dbReference type="ARBA" id="ARBA00022692"/>
    </source>
</evidence>
<dbReference type="InterPro" id="IPR013130">
    <property type="entry name" value="Fe3_Rdtase_TM_dom"/>
</dbReference>
<dbReference type="RefSeq" id="WP_344827446.1">
    <property type="nucleotide sequence ID" value="NZ_BAAAUV010000006.1"/>
</dbReference>
<accession>A0ABP6QDM9</accession>
<feature type="transmembrane region" description="Helical" evidence="5">
    <location>
        <begin position="142"/>
        <end position="160"/>
    </location>
</feature>
<keyword evidence="8" id="KW-1185">Reference proteome</keyword>
<keyword evidence="4 5" id="KW-0472">Membrane</keyword>
<keyword evidence="3 5" id="KW-1133">Transmembrane helix</keyword>
<dbReference type="Pfam" id="PF01794">
    <property type="entry name" value="Ferric_reduct"/>
    <property type="match status" value="1"/>
</dbReference>
<feature type="transmembrane region" description="Helical" evidence="5">
    <location>
        <begin position="80"/>
        <end position="104"/>
    </location>
</feature>
<name>A0ABP6QDM9_9ACTN</name>
<protein>
    <recommendedName>
        <fullName evidence="6">Ferric oxidoreductase domain-containing protein</fullName>
    </recommendedName>
</protein>
<feature type="transmembrane region" description="Helical" evidence="5">
    <location>
        <begin position="116"/>
        <end position="136"/>
    </location>
</feature>
<comment type="caution">
    <text evidence="7">The sequence shown here is derived from an EMBL/GenBank/DDBJ whole genome shotgun (WGS) entry which is preliminary data.</text>
</comment>
<gene>
    <name evidence="7" type="ORF">GCM10010468_27650</name>
</gene>
<evidence type="ECO:0000256" key="4">
    <source>
        <dbReference type="ARBA" id="ARBA00023136"/>
    </source>
</evidence>
<evidence type="ECO:0000256" key="5">
    <source>
        <dbReference type="SAM" id="Phobius"/>
    </source>
</evidence>
<evidence type="ECO:0000259" key="6">
    <source>
        <dbReference type="Pfam" id="PF01794"/>
    </source>
</evidence>
<reference evidence="8" key="1">
    <citation type="journal article" date="2019" name="Int. J. Syst. Evol. Microbiol.">
        <title>The Global Catalogue of Microorganisms (GCM) 10K type strain sequencing project: providing services to taxonomists for standard genome sequencing and annotation.</title>
        <authorList>
            <consortium name="The Broad Institute Genomics Platform"/>
            <consortium name="The Broad Institute Genome Sequencing Center for Infectious Disease"/>
            <person name="Wu L."/>
            <person name="Ma J."/>
        </authorList>
    </citation>
    <scope>NUCLEOTIDE SEQUENCE [LARGE SCALE GENOMIC DNA]</scope>
    <source>
        <strain evidence="8">JCM 9377</strain>
    </source>
</reference>